<dbReference type="EMBL" id="FOFO01000004">
    <property type="protein sequence ID" value="SEP71718.1"/>
    <property type="molecule type" value="Genomic_DNA"/>
</dbReference>
<organism evidence="1 2">
    <name type="scientific">Ectothiorhodospira magna</name>
    <dbReference type="NCBI Taxonomy" id="867345"/>
    <lineage>
        <taxon>Bacteria</taxon>
        <taxon>Pseudomonadati</taxon>
        <taxon>Pseudomonadota</taxon>
        <taxon>Gammaproteobacteria</taxon>
        <taxon>Chromatiales</taxon>
        <taxon>Ectothiorhodospiraceae</taxon>
        <taxon>Ectothiorhodospira</taxon>
    </lineage>
</organism>
<dbReference type="AlphaFoldDB" id="A0A1H9A6X4"/>
<dbReference type="Proteomes" id="UP000199496">
    <property type="component" value="Unassembled WGS sequence"/>
</dbReference>
<protein>
    <submittedName>
        <fullName evidence="1">Uncharacterized protein</fullName>
    </submittedName>
</protein>
<reference evidence="1 2" key="1">
    <citation type="submission" date="2016-10" db="EMBL/GenBank/DDBJ databases">
        <authorList>
            <person name="de Groot N.N."/>
        </authorList>
    </citation>
    <scope>NUCLEOTIDE SEQUENCE [LARGE SCALE GENOMIC DNA]</scope>
    <source>
        <strain evidence="1 2">B7-7</strain>
    </source>
</reference>
<accession>A0A1H9A6X4</accession>
<dbReference type="PROSITE" id="PS51257">
    <property type="entry name" value="PROKAR_LIPOPROTEIN"/>
    <property type="match status" value="1"/>
</dbReference>
<keyword evidence="2" id="KW-1185">Reference proteome</keyword>
<sequence length="151" mass="16899">MKKTAALLMAAWLVAGCSPTTEEQSFYGVWKIEGFTSTPAAGVAEEQAQKILGQTSVYSKHIAHFKEIQCLKPSYVVKTLSEDEFKNQHGIHFESLGLTEETAKQIEITCFDHPMEDSMTLLPKGENELLIAWNGLFFEAHRKTGSPFSMR</sequence>
<evidence type="ECO:0000313" key="1">
    <source>
        <dbReference type="EMBL" id="SEP71718.1"/>
    </source>
</evidence>
<name>A0A1H9A6X4_9GAMM</name>
<evidence type="ECO:0000313" key="2">
    <source>
        <dbReference type="Proteomes" id="UP000199496"/>
    </source>
</evidence>
<gene>
    <name evidence="1" type="ORF">SAMN05421693_10449</name>
</gene>
<proteinExistence type="predicted"/>